<dbReference type="InterPro" id="IPR014014">
    <property type="entry name" value="RNA_helicase_DEAD_Q_motif"/>
</dbReference>
<dbReference type="InterPro" id="IPR005580">
    <property type="entry name" value="DbpA/CsdA_RNA-bd_dom"/>
</dbReference>
<dbReference type="Pfam" id="PF03880">
    <property type="entry name" value="DbpA"/>
    <property type="match status" value="1"/>
</dbReference>
<evidence type="ECO:0000256" key="8">
    <source>
        <dbReference type="PROSITE-ProRule" id="PRU00552"/>
    </source>
</evidence>
<dbReference type="InterPro" id="IPR011545">
    <property type="entry name" value="DEAD/DEAH_box_helicase_dom"/>
</dbReference>
<dbReference type="GO" id="GO:0005524">
    <property type="term" value="F:ATP binding"/>
    <property type="evidence" value="ECO:0007669"/>
    <property type="project" value="UniProtKB-KW"/>
</dbReference>
<dbReference type="PANTHER" id="PTHR47959">
    <property type="entry name" value="ATP-DEPENDENT RNA HELICASE RHLE-RELATED"/>
    <property type="match status" value="1"/>
</dbReference>
<dbReference type="CDD" id="cd00268">
    <property type="entry name" value="DEADc"/>
    <property type="match status" value="1"/>
</dbReference>
<accession>E8Q5M0</accession>
<evidence type="ECO:0000259" key="12">
    <source>
        <dbReference type="PROSITE" id="PS51195"/>
    </source>
</evidence>
<dbReference type="PROSITE" id="PS51194">
    <property type="entry name" value="HELICASE_CTER"/>
    <property type="match status" value="1"/>
</dbReference>
<dbReference type="AlphaFoldDB" id="E8Q5M0"/>
<gene>
    <name evidence="13" type="primary">deaD</name>
    <name evidence="13" type="ordered locus">BVAF_110</name>
</gene>
<evidence type="ECO:0000256" key="1">
    <source>
        <dbReference type="ARBA" id="ARBA00022490"/>
    </source>
</evidence>
<feature type="domain" description="Helicase C-terminal" evidence="11">
    <location>
        <begin position="234"/>
        <end position="382"/>
    </location>
</feature>
<feature type="short sequence motif" description="Q motif" evidence="8">
    <location>
        <begin position="6"/>
        <end position="34"/>
    </location>
</feature>
<dbReference type="SMART" id="SM00490">
    <property type="entry name" value="HELICc"/>
    <property type="match status" value="1"/>
</dbReference>
<dbReference type="InterPro" id="IPR057325">
    <property type="entry name" value="DeaD_dimer"/>
</dbReference>
<keyword evidence="1" id="KW-0963">Cytoplasm</keyword>
<feature type="domain" description="Helicase ATP-binding" evidence="10">
    <location>
        <begin position="37"/>
        <end position="208"/>
    </location>
</feature>
<keyword evidence="2 9" id="KW-0547">Nucleotide-binding</keyword>
<dbReference type="STRING" id="859654.BVAF_110"/>
<dbReference type="SUPFAM" id="SSF52540">
    <property type="entry name" value="P-loop containing nucleoside triphosphate hydrolases"/>
    <property type="match status" value="1"/>
</dbReference>
<dbReference type="GO" id="GO:0016787">
    <property type="term" value="F:hydrolase activity"/>
    <property type="evidence" value="ECO:0007669"/>
    <property type="project" value="UniProtKB-KW"/>
</dbReference>
<dbReference type="InterPro" id="IPR050079">
    <property type="entry name" value="DEAD_box_RNA_helicase"/>
</dbReference>
<comment type="similarity">
    <text evidence="7 9">Belongs to the DEAD box helicase family.</text>
</comment>
<evidence type="ECO:0000256" key="9">
    <source>
        <dbReference type="RuleBase" id="RU000492"/>
    </source>
</evidence>
<evidence type="ECO:0000256" key="3">
    <source>
        <dbReference type="ARBA" id="ARBA00022801"/>
    </source>
</evidence>
<sequence length="617" mass="69491">MFQSESSFSNLGLNACLISMLKKVGYKKPLPIQEKCIPLLLKGHDILGIAHTGSGKTAAFLLPLLQSININTASTQGLIITPTRELAIQIGQVCIDFIKYISGISVAILYGGQNYNIQLNDLRKNPHIIVGTPGRLLDHLNRGTANISKLKILIIDEADEMLRMGFIEDVKLIVNKVPVDRQTACFSATFPENIKKISYKFMNTPKEVCICNIDIHPPDIKQNFWLVKRGMITKHEALIRFLEIEDYDAAIVFVRTKSETLRISEILENFGYNSAALNGDMNQSIRQKTVSRLKYGTLDILISTDVAARGLDIQRISLVINYDVPNNYNSYIHRIGRTGRAGRIGKSLLFVERQEYNLLNSIKRGEKFNISEVQCPTSHDLINSRLMKFSNKVAQYLHSDDLLIYRSLLTRIKPDKQSVTMENLAAVLLKIAQGNRPLVLPYETAIVKNKVMCVQGQNMSNIKNKYNGGNMSVNRSKNFGQKRCYGGGVVGGNNKHDKKNVDTINIVNSIGLYRVSIGRNDGVKIKHIIQAILSKINVDYFNIGDVKLFDSYSIIEIYRTNVINKKIINFALSSCIEILNKKVQIKYLGNISADRSNKSYFKKLCPMKFNSSKKKFL</sequence>
<dbReference type="EMBL" id="CP002189">
    <property type="protein sequence ID" value="ADV33517.1"/>
    <property type="molecule type" value="Genomic_DNA"/>
</dbReference>
<dbReference type="HOGENOM" id="CLU_003041_21_1_6"/>
<evidence type="ECO:0000259" key="11">
    <source>
        <dbReference type="PROSITE" id="PS51194"/>
    </source>
</evidence>
<dbReference type="InterPro" id="IPR014001">
    <property type="entry name" value="Helicase_ATP-bd"/>
</dbReference>
<dbReference type="InterPro" id="IPR044742">
    <property type="entry name" value="DEAD/DEAH_RhlB"/>
</dbReference>
<dbReference type="InterPro" id="IPR000629">
    <property type="entry name" value="RNA-helicase_DEAD-box_CS"/>
</dbReference>
<evidence type="ECO:0000256" key="6">
    <source>
        <dbReference type="ARBA" id="ARBA00023016"/>
    </source>
</evidence>
<proteinExistence type="inferred from homology"/>
<name>E8Q5M0_BLOVB</name>
<keyword evidence="5 9" id="KW-0067">ATP-binding</keyword>
<dbReference type="Pfam" id="PF25399">
    <property type="entry name" value="DeaD_dimer"/>
    <property type="match status" value="1"/>
</dbReference>
<dbReference type="GO" id="GO:0003724">
    <property type="term" value="F:RNA helicase activity"/>
    <property type="evidence" value="ECO:0007669"/>
    <property type="project" value="InterPro"/>
</dbReference>
<dbReference type="Pfam" id="PF00270">
    <property type="entry name" value="DEAD"/>
    <property type="match status" value="1"/>
</dbReference>
<evidence type="ECO:0000313" key="14">
    <source>
        <dbReference type="Proteomes" id="UP000007464"/>
    </source>
</evidence>
<reference evidence="13 14" key="1">
    <citation type="journal article" date="2010" name="BMC Genomics">
        <title>Unprecedented loss of ammonia assimilation capability in a urease-encoding bacterial mutualist.</title>
        <authorList>
            <person name="Williams L.E."/>
            <person name="Wernegreen J.J."/>
        </authorList>
    </citation>
    <scope>NUCLEOTIDE SEQUENCE [LARGE SCALE GENOMIC DNA]</scope>
    <source>
        <strain evidence="13 14">BVAF</strain>
    </source>
</reference>
<evidence type="ECO:0000256" key="5">
    <source>
        <dbReference type="ARBA" id="ARBA00022840"/>
    </source>
</evidence>
<dbReference type="PANTHER" id="PTHR47959:SF1">
    <property type="entry name" value="ATP-DEPENDENT RNA HELICASE DBPA"/>
    <property type="match status" value="1"/>
</dbReference>
<keyword evidence="4 9" id="KW-0347">Helicase</keyword>
<evidence type="ECO:0000256" key="4">
    <source>
        <dbReference type="ARBA" id="ARBA00022806"/>
    </source>
</evidence>
<evidence type="ECO:0000256" key="7">
    <source>
        <dbReference type="ARBA" id="ARBA00038437"/>
    </source>
</evidence>
<dbReference type="InterPro" id="IPR001650">
    <property type="entry name" value="Helicase_C-like"/>
</dbReference>
<evidence type="ECO:0000313" key="13">
    <source>
        <dbReference type="EMBL" id="ADV33517.1"/>
    </source>
</evidence>
<feature type="domain" description="DEAD-box RNA helicase Q" evidence="12">
    <location>
        <begin position="6"/>
        <end position="34"/>
    </location>
</feature>
<protein>
    <submittedName>
        <fullName evidence="13">Cold-shock DEAD box protein A</fullName>
    </submittedName>
</protein>
<dbReference type="OrthoDB" id="9805696at2"/>
<dbReference type="RefSeq" id="WP_013516442.1">
    <property type="nucleotide sequence ID" value="NC_014909.2"/>
</dbReference>
<organism evidence="13 14">
    <name type="scientific">Blochmanniella vafra (strain BVAF)</name>
    <dbReference type="NCBI Taxonomy" id="859654"/>
    <lineage>
        <taxon>Bacteria</taxon>
        <taxon>Pseudomonadati</taxon>
        <taxon>Pseudomonadota</taxon>
        <taxon>Gammaproteobacteria</taxon>
        <taxon>Enterobacterales</taxon>
        <taxon>Enterobacteriaceae</taxon>
        <taxon>ant endosymbionts</taxon>
        <taxon>Candidatus Blochmanniella</taxon>
    </lineage>
</organism>
<dbReference type="Proteomes" id="UP000007464">
    <property type="component" value="Chromosome"/>
</dbReference>
<keyword evidence="6" id="KW-0346">Stress response</keyword>
<dbReference type="GO" id="GO:0003676">
    <property type="term" value="F:nucleic acid binding"/>
    <property type="evidence" value="ECO:0007669"/>
    <property type="project" value="InterPro"/>
</dbReference>
<evidence type="ECO:0000259" key="10">
    <source>
        <dbReference type="PROSITE" id="PS51192"/>
    </source>
</evidence>
<dbReference type="KEGG" id="bva:BVAF_110"/>
<dbReference type="InterPro" id="IPR027417">
    <property type="entry name" value="P-loop_NTPase"/>
</dbReference>
<keyword evidence="14" id="KW-1185">Reference proteome</keyword>
<dbReference type="GO" id="GO:0005829">
    <property type="term" value="C:cytosol"/>
    <property type="evidence" value="ECO:0007669"/>
    <property type="project" value="TreeGrafter"/>
</dbReference>
<dbReference type="PROSITE" id="PS51192">
    <property type="entry name" value="HELICASE_ATP_BIND_1"/>
    <property type="match status" value="1"/>
</dbReference>
<dbReference type="PROSITE" id="PS00039">
    <property type="entry name" value="DEAD_ATP_HELICASE"/>
    <property type="match status" value="1"/>
</dbReference>
<dbReference type="PROSITE" id="PS51195">
    <property type="entry name" value="Q_MOTIF"/>
    <property type="match status" value="1"/>
</dbReference>
<evidence type="ECO:0000256" key="2">
    <source>
        <dbReference type="ARBA" id="ARBA00022741"/>
    </source>
</evidence>
<dbReference type="Gene3D" id="3.40.50.300">
    <property type="entry name" value="P-loop containing nucleotide triphosphate hydrolases"/>
    <property type="match status" value="2"/>
</dbReference>
<dbReference type="SMART" id="SM00487">
    <property type="entry name" value="DEXDc"/>
    <property type="match status" value="1"/>
</dbReference>
<dbReference type="CDD" id="cd18787">
    <property type="entry name" value="SF2_C_DEAD"/>
    <property type="match status" value="1"/>
</dbReference>
<keyword evidence="3 9" id="KW-0378">Hydrolase</keyword>
<dbReference type="Pfam" id="PF00271">
    <property type="entry name" value="Helicase_C"/>
    <property type="match status" value="1"/>
</dbReference>